<evidence type="ECO:0000256" key="7">
    <source>
        <dbReference type="ARBA" id="ARBA00022982"/>
    </source>
</evidence>
<dbReference type="Proteomes" id="UP000435649">
    <property type="component" value="Unassembled WGS sequence"/>
</dbReference>
<feature type="transmembrane region" description="Helical" evidence="10">
    <location>
        <begin position="139"/>
        <end position="156"/>
    </location>
</feature>
<keyword evidence="7 10" id="KW-0249">Electron transport</keyword>
<keyword evidence="2 10" id="KW-0597">Phosphoprotein</keyword>
<dbReference type="InterPro" id="IPR004338">
    <property type="entry name" value="NqrB/RnfD"/>
</dbReference>
<dbReference type="GO" id="GO:0022900">
    <property type="term" value="P:electron transport chain"/>
    <property type="evidence" value="ECO:0007669"/>
    <property type="project" value="UniProtKB-UniRule"/>
</dbReference>
<reference evidence="11 12" key="1">
    <citation type="submission" date="2019-08" db="EMBL/GenBank/DDBJ databases">
        <title>In-depth cultivation of the pig gut microbiome towards novel bacterial diversity and tailored functional studies.</title>
        <authorList>
            <person name="Wylensek D."/>
            <person name="Hitch T.C.A."/>
            <person name="Clavel T."/>
        </authorList>
    </citation>
    <scope>NUCLEOTIDE SEQUENCE [LARGE SCALE GENOMIC DNA]</scope>
    <source>
        <strain evidence="11 12">BBE-744-WT-12</strain>
    </source>
</reference>
<dbReference type="EC" id="7.-.-.-" evidence="10"/>
<keyword evidence="12" id="KW-1185">Reference proteome</keyword>
<protein>
    <recommendedName>
        <fullName evidence="10">Ion-translocating oxidoreductase complex subunit D</fullName>
        <ecNumber evidence="10">7.-.-.-</ecNumber>
    </recommendedName>
    <alternativeName>
        <fullName evidence="10">Rnf electron transport complex subunit D</fullName>
    </alternativeName>
</protein>
<comment type="similarity">
    <text evidence="10">Belongs to the NqrB/RnfD family.</text>
</comment>
<dbReference type="PANTHER" id="PTHR30578">
    <property type="entry name" value="ELECTRON TRANSPORT COMPLEX PROTEIN RNFD"/>
    <property type="match status" value="1"/>
</dbReference>
<keyword evidence="4 10" id="KW-0288">FMN</keyword>
<feature type="transmembrane region" description="Helical" evidence="10">
    <location>
        <begin position="287"/>
        <end position="306"/>
    </location>
</feature>
<evidence type="ECO:0000313" key="11">
    <source>
        <dbReference type="EMBL" id="MST98576.1"/>
    </source>
</evidence>
<dbReference type="PANTHER" id="PTHR30578:SF0">
    <property type="entry name" value="ION-TRANSLOCATING OXIDOREDUCTASE COMPLEX SUBUNIT D"/>
    <property type="match status" value="1"/>
</dbReference>
<dbReference type="GO" id="GO:0055085">
    <property type="term" value="P:transmembrane transport"/>
    <property type="evidence" value="ECO:0007669"/>
    <property type="project" value="InterPro"/>
</dbReference>
<dbReference type="Pfam" id="PF03116">
    <property type="entry name" value="NQR2_RnfD_RnfE"/>
    <property type="match status" value="1"/>
</dbReference>
<evidence type="ECO:0000256" key="4">
    <source>
        <dbReference type="ARBA" id="ARBA00022643"/>
    </source>
</evidence>
<keyword evidence="6 10" id="KW-1278">Translocase</keyword>
<dbReference type="HAMAP" id="MF_00462">
    <property type="entry name" value="RsxD_RnfD"/>
    <property type="match status" value="1"/>
</dbReference>
<evidence type="ECO:0000313" key="12">
    <source>
        <dbReference type="Proteomes" id="UP000435649"/>
    </source>
</evidence>
<keyword evidence="1 10" id="KW-0813">Transport</keyword>
<keyword evidence="3 10" id="KW-0285">Flavoprotein</keyword>
<keyword evidence="10" id="KW-1003">Cell membrane</keyword>
<sequence>MSDEINNEIKLPTGDKLVLSSSPHIKDSDSVRRIMYKVILALLPACIAGVYFFGWRAALVMLLTMAFCVGAEALWCFLAKKPVTGTISDGSAALTGLLLALNLPPQVPYWVCLIGAFLAIWLGKQVFGGIGNNPFNPALVARVGLLIALPAIMTTWQPARGMSPDSADAELWYSPATIQELKDGKPLDSVSCATPLGVVGTTKKITDRSFEAESNFEAVSNNDLMFRYFLGQKGGCIGETSVLALLIGGIILVLFKLINWRVPVVYIGTVAVFAGIVHYFFPGVTPPPLFHLLTGGLILGAVFMATDMVTSPITPTGCIVFAFGCGVITTVIRIWGNYPEGVSFSILFMNALVPLIDRYCTVRPFGYVAKRG</sequence>
<evidence type="ECO:0000256" key="8">
    <source>
        <dbReference type="ARBA" id="ARBA00022989"/>
    </source>
</evidence>
<dbReference type="InterPro" id="IPR011303">
    <property type="entry name" value="RnfD_bac"/>
</dbReference>
<feature type="modified residue" description="FMN phosphoryl threonine" evidence="10">
    <location>
        <position position="194"/>
    </location>
</feature>
<comment type="cofactor">
    <cofactor evidence="10">
        <name>FMN</name>
        <dbReference type="ChEBI" id="CHEBI:58210"/>
    </cofactor>
</comment>
<evidence type="ECO:0000256" key="5">
    <source>
        <dbReference type="ARBA" id="ARBA00022692"/>
    </source>
</evidence>
<feature type="transmembrane region" description="Helical" evidence="10">
    <location>
        <begin position="107"/>
        <end position="127"/>
    </location>
</feature>
<keyword evidence="5 10" id="KW-0812">Transmembrane</keyword>
<evidence type="ECO:0000256" key="3">
    <source>
        <dbReference type="ARBA" id="ARBA00022630"/>
    </source>
</evidence>
<comment type="caution">
    <text evidence="11">The sequence shown here is derived from an EMBL/GenBank/DDBJ whole genome shotgun (WGS) entry which is preliminary data.</text>
</comment>
<evidence type="ECO:0000256" key="10">
    <source>
        <dbReference type="HAMAP-Rule" id="MF_00462"/>
    </source>
</evidence>
<dbReference type="GO" id="GO:0005886">
    <property type="term" value="C:plasma membrane"/>
    <property type="evidence" value="ECO:0007669"/>
    <property type="project" value="UniProtKB-SubCell"/>
</dbReference>
<comment type="function">
    <text evidence="10">Part of a membrane-bound complex that couples electron transfer with translocation of ions across the membrane.</text>
</comment>
<evidence type="ECO:0000256" key="9">
    <source>
        <dbReference type="ARBA" id="ARBA00023136"/>
    </source>
</evidence>
<accession>A0A844G5D5</accession>
<feature type="transmembrane region" description="Helical" evidence="10">
    <location>
        <begin position="262"/>
        <end position="281"/>
    </location>
</feature>
<comment type="subcellular location">
    <subcellularLocation>
        <location evidence="10">Cell membrane</location>
        <topology evidence="10">Multi-pass membrane protein</topology>
    </subcellularLocation>
</comment>
<dbReference type="NCBIfam" id="TIGR01946">
    <property type="entry name" value="rnfD"/>
    <property type="match status" value="1"/>
</dbReference>
<gene>
    <name evidence="10" type="primary">rnfD</name>
    <name evidence="11" type="ORF">FYJ85_16175</name>
</gene>
<feature type="transmembrane region" description="Helical" evidence="10">
    <location>
        <begin position="237"/>
        <end position="255"/>
    </location>
</feature>
<comment type="subunit">
    <text evidence="10">The complex is composed of six subunits: RnfA, RnfB, RnfC, RnfD, RnfE and RnfG.</text>
</comment>
<dbReference type="RefSeq" id="WP_106054044.1">
    <property type="nucleotide sequence ID" value="NZ_DBFCGB010000084.1"/>
</dbReference>
<evidence type="ECO:0000256" key="2">
    <source>
        <dbReference type="ARBA" id="ARBA00022553"/>
    </source>
</evidence>
<feature type="transmembrane region" description="Helical" evidence="10">
    <location>
        <begin position="34"/>
        <end position="53"/>
    </location>
</feature>
<proteinExistence type="inferred from homology"/>
<name>A0A844G5D5_9BACT</name>
<keyword evidence="9 10" id="KW-0472">Membrane</keyword>
<evidence type="ECO:0000256" key="6">
    <source>
        <dbReference type="ARBA" id="ARBA00022967"/>
    </source>
</evidence>
<organism evidence="11 12">
    <name type="scientific">Victivallis lenta</name>
    <dbReference type="NCBI Taxonomy" id="2606640"/>
    <lineage>
        <taxon>Bacteria</taxon>
        <taxon>Pseudomonadati</taxon>
        <taxon>Lentisphaerota</taxon>
        <taxon>Lentisphaeria</taxon>
        <taxon>Victivallales</taxon>
        <taxon>Victivallaceae</taxon>
        <taxon>Victivallis</taxon>
    </lineage>
</organism>
<evidence type="ECO:0000256" key="1">
    <source>
        <dbReference type="ARBA" id="ARBA00022448"/>
    </source>
</evidence>
<feature type="transmembrane region" description="Helical" evidence="10">
    <location>
        <begin position="318"/>
        <end position="336"/>
    </location>
</feature>
<keyword evidence="8 10" id="KW-1133">Transmembrane helix</keyword>
<dbReference type="AlphaFoldDB" id="A0A844G5D5"/>
<dbReference type="EMBL" id="VUNS01000020">
    <property type="protein sequence ID" value="MST98576.1"/>
    <property type="molecule type" value="Genomic_DNA"/>
</dbReference>